<evidence type="ECO:0000313" key="3">
    <source>
        <dbReference type="EMBL" id="KAK7354167.1"/>
    </source>
</evidence>
<feature type="chain" id="PRO_5042837500" evidence="2">
    <location>
        <begin position="28"/>
        <end position="95"/>
    </location>
</feature>
<reference evidence="3 4" key="1">
    <citation type="submission" date="2024-01" db="EMBL/GenBank/DDBJ databases">
        <title>The genomes of 5 underutilized Papilionoideae crops provide insights into root nodulation and disease resistanc.</title>
        <authorList>
            <person name="Jiang F."/>
        </authorList>
    </citation>
    <scope>NUCLEOTIDE SEQUENCE [LARGE SCALE GENOMIC DNA]</scope>
    <source>
        <strain evidence="3">JINMINGXINNONG_FW02</strain>
        <tissue evidence="3">Leaves</tissue>
    </source>
</reference>
<evidence type="ECO:0000256" key="2">
    <source>
        <dbReference type="SAM" id="SignalP"/>
    </source>
</evidence>
<dbReference type="PANTHER" id="PTHR36726">
    <property type="entry name" value="CLAVATA3/ESR (CLE)-RELATED PROTEIN 45"/>
    <property type="match status" value="1"/>
</dbReference>
<comment type="caution">
    <text evidence="3">The sequence shown here is derived from an EMBL/GenBank/DDBJ whole genome shotgun (WGS) entry which is preliminary data.</text>
</comment>
<feature type="signal peptide" evidence="2">
    <location>
        <begin position="1"/>
        <end position="27"/>
    </location>
</feature>
<dbReference type="Proteomes" id="UP001374584">
    <property type="component" value="Unassembled WGS sequence"/>
</dbReference>
<feature type="compositionally biased region" description="Polar residues" evidence="1">
    <location>
        <begin position="74"/>
        <end position="86"/>
    </location>
</feature>
<sequence>MSLLSFRGFFVLVCVGILASQPGMVSGLRSKDLALRWDHRQSPSLAQIARDLKAVAMEELQSQLDLAPAPSLTFDPNQSNKRTVQKGSDPIHNRC</sequence>
<evidence type="ECO:0000256" key="1">
    <source>
        <dbReference type="SAM" id="MobiDB-lite"/>
    </source>
</evidence>
<gene>
    <name evidence="3" type="ORF">VNO80_19625</name>
</gene>
<protein>
    <submittedName>
        <fullName evidence="3">Uncharacterized protein</fullName>
    </submittedName>
</protein>
<keyword evidence="2" id="KW-0732">Signal</keyword>
<feature type="region of interest" description="Disordered" evidence="1">
    <location>
        <begin position="67"/>
        <end position="95"/>
    </location>
</feature>
<name>A0AAN9QZZ0_PHACN</name>
<dbReference type="AlphaFoldDB" id="A0AAN9QZZ0"/>
<evidence type="ECO:0000313" key="4">
    <source>
        <dbReference type="Proteomes" id="UP001374584"/>
    </source>
</evidence>
<organism evidence="3 4">
    <name type="scientific">Phaseolus coccineus</name>
    <name type="common">Scarlet runner bean</name>
    <name type="synonym">Phaseolus multiflorus</name>
    <dbReference type="NCBI Taxonomy" id="3886"/>
    <lineage>
        <taxon>Eukaryota</taxon>
        <taxon>Viridiplantae</taxon>
        <taxon>Streptophyta</taxon>
        <taxon>Embryophyta</taxon>
        <taxon>Tracheophyta</taxon>
        <taxon>Spermatophyta</taxon>
        <taxon>Magnoliopsida</taxon>
        <taxon>eudicotyledons</taxon>
        <taxon>Gunneridae</taxon>
        <taxon>Pentapetalae</taxon>
        <taxon>rosids</taxon>
        <taxon>fabids</taxon>
        <taxon>Fabales</taxon>
        <taxon>Fabaceae</taxon>
        <taxon>Papilionoideae</taxon>
        <taxon>50 kb inversion clade</taxon>
        <taxon>NPAAA clade</taxon>
        <taxon>indigoferoid/millettioid clade</taxon>
        <taxon>Phaseoleae</taxon>
        <taxon>Phaseolus</taxon>
    </lineage>
</organism>
<keyword evidence="4" id="KW-1185">Reference proteome</keyword>
<dbReference type="EMBL" id="JAYMYR010000007">
    <property type="protein sequence ID" value="KAK7354167.1"/>
    <property type="molecule type" value="Genomic_DNA"/>
</dbReference>
<accession>A0AAN9QZZ0</accession>
<proteinExistence type="predicted"/>
<dbReference type="InterPro" id="IPR038821">
    <property type="entry name" value="CLE45-like"/>
</dbReference>
<dbReference type="PANTHER" id="PTHR36726:SF5">
    <property type="entry name" value="CLAVATA3_ESR (CLE) GENE FAMILY MEMBER MTCLE11"/>
    <property type="match status" value="1"/>
</dbReference>